<dbReference type="RefSeq" id="WP_139687469.1">
    <property type="nucleotide sequence ID" value="NZ_WEHW01000026.1"/>
</dbReference>
<name>A0AAI9SCT6_9BURK</name>
<accession>A0AAI9SCT6</accession>
<dbReference type="EMBL" id="WEHW01000026">
    <property type="protein sequence ID" value="KAB7650902.1"/>
    <property type="molecule type" value="Genomic_DNA"/>
</dbReference>
<comment type="caution">
    <text evidence="1">The sequence shown here is derived from an EMBL/GenBank/DDBJ whole genome shotgun (WGS) entry which is preliminary data.</text>
</comment>
<keyword evidence="2" id="KW-1185">Reference proteome</keyword>
<evidence type="ECO:0000313" key="1">
    <source>
        <dbReference type="EMBL" id="KAB7650902.1"/>
    </source>
</evidence>
<sequence>MTSVEVEIWAIPYAFRSELSLVEEDEAKDVASIETLPENLTVLKLPRVNTPKAESLCAQLLMLYCEEPELEKVTSVPTGEPVSKITGFSLTSLASY</sequence>
<protein>
    <submittedName>
        <fullName evidence="1">Uncharacterized protein</fullName>
    </submittedName>
</protein>
<organism evidence="1 2">
    <name type="scientific">Sutterella seckii</name>
    <dbReference type="NCBI Taxonomy" id="1944635"/>
    <lineage>
        <taxon>Bacteria</taxon>
        <taxon>Pseudomonadati</taxon>
        <taxon>Pseudomonadota</taxon>
        <taxon>Betaproteobacteria</taxon>
        <taxon>Burkholderiales</taxon>
        <taxon>Sutterellaceae</taxon>
        <taxon>Sutterella</taxon>
    </lineage>
</organism>
<gene>
    <name evidence="1" type="ORF">GBM96_07605</name>
</gene>
<evidence type="ECO:0000313" key="2">
    <source>
        <dbReference type="Proteomes" id="UP000469462"/>
    </source>
</evidence>
<dbReference type="Proteomes" id="UP000469462">
    <property type="component" value="Unassembled WGS sequence"/>
</dbReference>
<dbReference type="AlphaFoldDB" id="A0AAI9SCT6"/>
<reference evidence="1 2" key="1">
    <citation type="submission" date="2019-10" db="EMBL/GenBank/DDBJ databases">
        <title>Genome diversity of Sutterella seckii.</title>
        <authorList>
            <person name="Chaplin A.V."/>
            <person name="Sokolova S.R."/>
            <person name="Mosin K.A."/>
            <person name="Ivanova E.L."/>
            <person name="Kochetkova T.O."/>
            <person name="Goltsov A.Y."/>
            <person name="Trofimov D.Y."/>
            <person name="Efimov B.A."/>
        </authorList>
    </citation>
    <scope>NUCLEOTIDE SEQUENCE [LARGE SCALE GENOMIC DNA]</scope>
    <source>
        <strain evidence="1 2">ASD3426</strain>
    </source>
</reference>
<proteinExistence type="predicted"/>